<feature type="compositionally biased region" description="Basic and acidic residues" evidence="7">
    <location>
        <begin position="416"/>
        <end position="427"/>
    </location>
</feature>
<dbReference type="GO" id="GO:0032217">
    <property type="term" value="F:riboflavin transmembrane transporter activity"/>
    <property type="evidence" value="ECO:0007669"/>
    <property type="project" value="TreeGrafter"/>
</dbReference>
<dbReference type="SUPFAM" id="SSF52540">
    <property type="entry name" value="P-loop containing nucleoside triphosphate hydrolases"/>
    <property type="match status" value="2"/>
</dbReference>
<dbReference type="InterPro" id="IPR013525">
    <property type="entry name" value="ABC2_TM"/>
</dbReference>
<comment type="similarity">
    <text evidence="2">Belongs to the ABC transporter superfamily. ABCG family. Eye pigment precursor importer (TC 3.A.1.204) subfamily.</text>
</comment>
<dbReference type="Pfam" id="PF01061">
    <property type="entry name" value="ABC2_membrane"/>
    <property type="match status" value="1"/>
</dbReference>
<evidence type="ECO:0000313" key="11">
    <source>
        <dbReference type="Proteomes" id="UP001497482"/>
    </source>
</evidence>
<organism evidence="10 11">
    <name type="scientific">Knipowitschia caucasica</name>
    <name type="common">Caucasian dwarf goby</name>
    <name type="synonym">Pomatoschistus caucasicus</name>
    <dbReference type="NCBI Taxonomy" id="637954"/>
    <lineage>
        <taxon>Eukaryota</taxon>
        <taxon>Metazoa</taxon>
        <taxon>Chordata</taxon>
        <taxon>Craniata</taxon>
        <taxon>Vertebrata</taxon>
        <taxon>Euteleostomi</taxon>
        <taxon>Actinopterygii</taxon>
        <taxon>Neopterygii</taxon>
        <taxon>Teleostei</taxon>
        <taxon>Neoteleostei</taxon>
        <taxon>Acanthomorphata</taxon>
        <taxon>Gobiaria</taxon>
        <taxon>Gobiiformes</taxon>
        <taxon>Gobioidei</taxon>
        <taxon>Gobiidae</taxon>
        <taxon>Gobiinae</taxon>
        <taxon>Knipowitschia</taxon>
    </lineage>
</organism>
<dbReference type="GO" id="GO:0016887">
    <property type="term" value="F:ATP hydrolysis activity"/>
    <property type="evidence" value="ECO:0007669"/>
    <property type="project" value="InterPro"/>
</dbReference>
<reference evidence="10 11" key="1">
    <citation type="submission" date="2024-04" db="EMBL/GenBank/DDBJ databases">
        <authorList>
            <person name="Waldvogel A.-M."/>
            <person name="Schoenle A."/>
        </authorList>
    </citation>
    <scope>NUCLEOTIDE SEQUENCE [LARGE SCALE GENOMIC DNA]</scope>
</reference>
<evidence type="ECO:0000313" key="10">
    <source>
        <dbReference type="EMBL" id="CAL1589917.1"/>
    </source>
</evidence>
<feature type="region of interest" description="Disordered" evidence="7">
    <location>
        <begin position="93"/>
        <end position="169"/>
    </location>
</feature>
<protein>
    <recommendedName>
        <fullName evidence="9">ABC transporter domain-containing protein</fullName>
    </recommendedName>
</protein>
<keyword evidence="3" id="KW-0813">Transport</keyword>
<feature type="region of interest" description="Disordered" evidence="7">
    <location>
        <begin position="286"/>
        <end position="306"/>
    </location>
</feature>
<dbReference type="GO" id="GO:0140359">
    <property type="term" value="F:ABC-type transporter activity"/>
    <property type="evidence" value="ECO:0007669"/>
    <property type="project" value="InterPro"/>
</dbReference>
<accession>A0AAV2KRF4</accession>
<feature type="transmembrane region" description="Helical" evidence="8">
    <location>
        <begin position="1186"/>
        <end position="1214"/>
    </location>
</feature>
<evidence type="ECO:0000256" key="6">
    <source>
        <dbReference type="ARBA" id="ARBA00023136"/>
    </source>
</evidence>
<evidence type="ECO:0000256" key="7">
    <source>
        <dbReference type="SAM" id="MobiDB-lite"/>
    </source>
</evidence>
<feature type="transmembrane region" description="Helical" evidence="8">
    <location>
        <begin position="1126"/>
        <end position="1144"/>
    </location>
</feature>
<evidence type="ECO:0000256" key="4">
    <source>
        <dbReference type="ARBA" id="ARBA00022692"/>
    </source>
</evidence>
<evidence type="ECO:0000256" key="5">
    <source>
        <dbReference type="ARBA" id="ARBA00022989"/>
    </source>
</evidence>
<evidence type="ECO:0000256" key="2">
    <source>
        <dbReference type="ARBA" id="ARBA00005814"/>
    </source>
</evidence>
<feature type="compositionally biased region" description="Polar residues" evidence="7">
    <location>
        <begin position="13"/>
        <end position="22"/>
    </location>
</feature>
<dbReference type="GO" id="GO:0005886">
    <property type="term" value="C:plasma membrane"/>
    <property type="evidence" value="ECO:0007669"/>
    <property type="project" value="TreeGrafter"/>
</dbReference>
<keyword evidence="4 8" id="KW-0812">Transmembrane</keyword>
<dbReference type="Gene3D" id="3.40.50.300">
    <property type="entry name" value="P-loop containing nucleotide triphosphate hydrolases"/>
    <property type="match status" value="2"/>
</dbReference>
<evidence type="ECO:0000259" key="9">
    <source>
        <dbReference type="PROSITE" id="PS50893"/>
    </source>
</evidence>
<dbReference type="Pfam" id="PF00005">
    <property type="entry name" value="ABC_tran"/>
    <property type="match status" value="1"/>
</dbReference>
<feature type="transmembrane region" description="Helical" evidence="8">
    <location>
        <begin position="1268"/>
        <end position="1287"/>
    </location>
</feature>
<dbReference type="PANTHER" id="PTHR48041">
    <property type="entry name" value="ABC TRANSPORTER G FAMILY MEMBER 28"/>
    <property type="match status" value="1"/>
</dbReference>
<dbReference type="InterPro" id="IPR043926">
    <property type="entry name" value="ABCG_dom"/>
</dbReference>
<dbReference type="InterPro" id="IPR027417">
    <property type="entry name" value="P-loop_NTPase"/>
</dbReference>
<evidence type="ECO:0000256" key="3">
    <source>
        <dbReference type="ARBA" id="ARBA00022448"/>
    </source>
</evidence>
<dbReference type="EMBL" id="OZ035841">
    <property type="protein sequence ID" value="CAL1589917.1"/>
    <property type="molecule type" value="Genomic_DNA"/>
</dbReference>
<feature type="region of interest" description="Disordered" evidence="7">
    <location>
        <begin position="1"/>
        <end position="43"/>
    </location>
</feature>
<dbReference type="GO" id="GO:0015562">
    <property type="term" value="F:efflux transmembrane transporter activity"/>
    <property type="evidence" value="ECO:0007669"/>
    <property type="project" value="TreeGrafter"/>
</dbReference>
<name>A0AAV2KRF4_KNICA</name>
<dbReference type="Pfam" id="PF19055">
    <property type="entry name" value="ABC2_membrane_7"/>
    <property type="match status" value="1"/>
</dbReference>
<feature type="domain" description="ABC transporter" evidence="9">
    <location>
        <begin position="680"/>
        <end position="939"/>
    </location>
</feature>
<dbReference type="InterPro" id="IPR003439">
    <property type="entry name" value="ABC_transporter-like_ATP-bd"/>
</dbReference>
<proteinExistence type="inferred from homology"/>
<feature type="transmembrane region" description="Helical" evidence="8">
    <location>
        <begin position="1150"/>
        <end position="1174"/>
    </location>
</feature>
<keyword evidence="11" id="KW-1185">Reference proteome</keyword>
<comment type="subcellular location">
    <subcellularLocation>
        <location evidence="1">Membrane</location>
        <topology evidence="1">Multi-pass membrane protein</topology>
    </subcellularLocation>
</comment>
<evidence type="ECO:0000256" key="1">
    <source>
        <dbReference type="ARBA" id="ARBA00004141"/>
    </source>
</evidence>
<dbReference type="PROSITE" id="PS50893">
    <property type="entry name" value="ABC_TRANSPORTER_2"/>
    <property type="match status" value="1"/>
</dbReference>
<feature type="compositionally biased region" description="Basic and acidic residues" evidence="7">
    <location>
        <begin position="105"/>
        <end position="153"/>
    </location>
</feature>
<feature type="compositionally biased region" description="Basic and acidic residues" evidence="7">
    <location>
        <begin position="286"/>
        <end position="298"/>
    </location>
</feature>
<dbReference type="GO" id="GO:0005524">
    <property type="term" value="F:ATP binding"/>
    <property type="evidence" value="ECO:0007669"/>
    <property type="project" value="InterPro"/>
</dbReference>
<dbReference type="InterPro" id="IPR050352">
    <property type="entry name" value="ABCG_transporters"/>
</dbReference>
<keyword evidence="6 8" id="KW-0472">Membrane</keyword>
<keyword evidence="5 8" id="KW-1133">Transmembrane helix</keyword>
<feature type="compositionally biased region" description="Low complexity" evidence="7">
    <location>
        <begin position="1"/>
        <end position="12"/>
    </location>
</feature>
<feature type="region of interest" description="Disordered" evidence="7">
    <location>
        <begin position="416"/>
        <end position="446"/>
    </location>
</feature>
<gene>
    <name evidence="10" type="ORF">KC01_LOCUS19511</name>
</gene>
<dbReference type="Proteomes" id="UP001497482">
    <property type="component" value="Chromosome 19"/>
</dbReference>
<feature type="transmembrane region" description="Helical" evidence="8">
    <location>
        <begin position="1043"/>
        <end position="1063"/>
    </location>
</feature>
<sequence>MQSSPRARASPAVSGSTPSSLNDLFVPPSPVPDRSRRSARLASQDAGSVRTFLAARGVVPVTFFMLTSLCQHFRLYFSEVNTDAWDWVRDPFAPGSPNSLTGAERGAERGEERRTGAKRGAGAERGAERGLERAGVERRSRERSRERSERAESEAVVMELTPNGSRQGPGATVSFHNIHYKVQQGGCCRKKTSKDILIDLSGIMKPGLNAIMGATGSGKSSFLDVLAARKDPSGLSGEVLIDGRPQPPNFKCLSGYVVQRERSLPAPEGTLSPCSRGNALSLLQKERSLPAPGKRERSLPAPEGTLSPCSRGNALSLLQRERSSCSRGTLSPCSRGNALSLLQRNALRGRSLLLQRERSLPAPEGTLSPCSRGNALPCSRGTLSPCSRGNALSLLQRERSLPAPEGNALSLLQRERSLPAPEERSLPERSLLLQKERSLPSPCSRGTLSPAQRNALSCSGNALSLLQGSLLLQRTLSLLQRNERSLLLRGTLSLLQRNALAPAPEGTLSPAPRNALSCSREEPPPLLLLPAPEGTSLAPLSLLLLQRNALSLLQRNALSLLQREHSLPAPEGTLSLCSRGNTLSLLQKERSLPAPEGTLSPCSRRNALSLLQRERSHSAPEGTLSPCSRRNALSLLQRERSLPAPDGTLSPCSRVNALSLLQKERSLPAPEGTLSPCSRVNALSLLQRERSLPAPEGTLSPCSRGNALSLLQRERSLAAPEGTLSLCSRGNALSLLQRERSLSAPEGTLSPCSRGNALSLLQRERSLPAPEGTLSPCSRDDVVMGTLTVRENFSFSAALRLPSNISQQQKDEKVEKLIQELGLGKVADSKVGTQLIRGISGGERKRTNIGMELIMDPSVLFLDEPTTGLDSSTAGSVLRLLKRMADHGRTIILSIHQPRYGIYRLFDSLTLLVNGNQVYHGPAQEALDYFSDIGYTCEPHNNPADFFLDVINGDSTAVMLSSDHSGERPSAQAIEQKLVQEYRTCSYYKKTQAELEQIVVGGKQAPSIVRSRTITYNTGFCTQFRWVLRRTFQNLVLNPQTSVAQVAVTVFLALVVGALFFGVQSDRSGIQNRFGVLFFITVNQCFSSLSSAELFITERKLFIHEYISGYYRVSVYFLAKILSDIITLRTIPAIVFSCVAYFMIGLKPTVAAFFTFMLTVALVAYTGTAMAMAISADQTVVAIANIFMTISFVFMMIFTGLLVNLPTIVSWLAWLKYLSIPRYGFGALQINEFVGLEFCQSLNTTTICQSGESVLAEQGVDSSPWGLWQNHVALIIMSAVFLTIAYLKLRFIKKFT</sequence>
<evidence type="ECO:0000256" key="8">
    <source>
        <dbReference type="SAM" id="Phobius"/>
    </source>
</evidence>
<dbReference type="PANTHER" id="PTHR48041:SF121">
    <property type="entry name" value="ATP-BINDING CASSETTE SUB-FAMILY G MEMBER 2 ISOFORM X1"/>
    <property type="match status" value="1"/>
</dbReference>